<proteinExistence type="inferred from homology"/>
<feature type="domain" description="Phosphoesterase HXTX" evidence="3">
    <location>
        <begin position="99"/>
        <end position="182"/>
    </location>
</feature>
<comment type="function">
    <text evidence="2">Hydrolyzes RNA 2',3'-cyclic phosphodiester to an RNA 2'-phosphomonoester.</text>
</comment>
<feature type="short sequence motif" description="HXTX 1" evidence="2">
    <location>
        <begin position="40"/>
        <end position="43"/>
    </location>
</feature>
<dbReference type="PANTHER" id="PTHR35561:SF1">
    <property type="entry name" value="RNA 2',3'-CYCLIC PHOSPHODIESTERASE"/>
    <property type="match status" value="1"/>
</dbReference>
<evidence type="ECO:0000256" key="1">
    <source>
        <dbReference type="ARBA" id="ARBA00022801"/>
    </source>
</evidence>
<dbReference type="Pfam" id="PF02834">
    <property type="entry name" value="LigT_PEase"/>
    <property type="match status" value="2"/>
</dbReference>
<comment type="similarity">
    <text evidence="2">Belongs to the 2H phosphoesterase superfamily. ThpR family.</text>
</comment>
<feature type="active site" description="Proton donor" evidence="2">
    <location>
        <position position="40"/>
    </location>
</feature>
<dbReference type="NCBIfam" id="TIGR02258">
    <property type="entry name" value="2_5_ligase"/>
    <property type="match status" value="1"/>
</dbReference>
<dbReference type="AlphaFoldDB" id="A0AAU9EA83"/>
<gene>
    <name evidence="4" type="ORF">FAK_10940</name>
</gene>
<keyword evidence="5" id="KW-1185">Reference proteome</keyword>
<dbReference type="InterPro" id="IPR004175">
    <property type="entry name" value="RNA_CPDase"/>
</dbReference>
<dbReference type="PANTHER" id="PTHR35561">
    <property type="entry name" value="RNA 2',3'-CYCLIC PHOSPHODIESTERASE"/>
    <property type="match status" value="1"/>
</dbReference>
<feature type="short sequence motif" description="HXTX 2" evidence="2">
    <location>
        <begin position="127"/>
        <end position="130"/>
    </location>
</feature>
<dbReference type="Proteomes" id="UP001366166">
    <property type="component" value="Chromosome"/>
</dbReference>
<evidence type="ECO:0000256" key="2">
    <source>
        <dbReference type="HAMAP-Rule" id="MF_01940"/>
    </source>
</evidence>
<reference evidence="5" key="1">
    <citation type="journal article" date="2023" name="Arch. Microbiol.">
        <title>Desulfoferula mesophilus gen. nov. sp. nov., a mesophilic sulfate-reducing bacterium isolated from a brackish lake sediment.</title>
        <authorList>
            <person name="Watanabe T."/>
            <person name="Yabe T."/>
            <person name="Tsuji J.M."/>
            <person name="Fukui M."/>
        </authorList>
    </citation>
    <scope>NUCLEOTIDE SEQUENCE [LARGE SCALE GENOMIC DNA]</scope>
    <source>
        <strain evidence="5">12FAK</strain>
    </source>
</reference>
<evidence type="ECO:0000259" key="3">
    <source>
        <dbReference type="Pfam" id="PF02834"/>
    </source>
</evidence>
<feature type="domain" description="Phosphoesterase HXTX" evidence="3">
    <location>
        <begin position="8"/>
        <end position="91"/>
    </location>
</feature>
<comment type="catalytic activity">
    <reaction evidence="2">
        <text>a 3'-end 2',3'-cyclophospho-ribonucleotide-RNA + H2O = a 3'-end 2'-phospho-ribonucleotide-RNA + H(+)</text>
        <dbReference type="Rhea" id="RHEA:11828"/>
        <dbReference type="Rhea" id="RHEA-COMP:10464"/>
        <dbReference type="Rhea" id="RHEA-COMP:17353"/>
        <dbReference type="ChEBI" id="CHEBI:15377"/>
        <dbReference type="ChEBI" id="CHEBI:15378"/>
        <dbReference type="ChEBI" id="CHEBI:83064"/>
        <dbReference type="ChEBI" id="CHEBI:173113"/>
        <dbReference type="EC" id="3.1.4.58"/>
    </reaction>
</comment>
<evidence type="ECO:0000313" key="4">
    <source>
        <dbReference type="EMBL" id="BEQ14028.1"/>
    </source>
</evidence>
<dbReference type="KEGG" id="dmp:FAK_10940"/>
<keyword evidence="1 2" id="KW-0378">Hydrolase</keyword>
<organism evidence="4 5">
    <name type="scientific">Desulfoferula mesophila</name>
    <dbReference type="NCBI Taxonomy" id="3058419"/>
    <lineage>
        <taxon>Bacteria</taxon>
        <taxon>Pseudomonadati</taxon>
        <taxon>Thermodesulfobacteriota</taxon>
        <taxon>Desulfarculia</taxon>
        <taxon>Desulfarculales</taxon>
        <taxon>Desulfarculaceae</taxon>
        <taxon>Desulfoferula</taxon>
    </lineage>
</organism>
<dbReference type="InterPro" id="IPR014051">
    <property type="entry name" value="Phosphoesterase_HXTX"/>
</dbReference>
<dbReference type="RefSeq" id="WP_338605755.1">
    <property type="nucleotide sequence ID" value="NZ_AP028679.1"/>
</dbReference>
<protein>
    <recommendedName>
        <fullName evidence="2">RNA 2',3'-cyclic phosphodiesterase</fullName>
        <shortName evidence="2">RNA 2',3'-CPDase</shortName>
        <ecNumber evidence="2">3.1.4.58</ecNumber>
    </recommendedName>
</protein>
<dbReference type="Gene3D" id="3.90.1140.10">
    <property type="entry name" value="Cyclic phosphodiesterase"/>
    <property type="match status" value="1"/>
</dbReference>
<name>A0AAU9EA83_9BACT</name>
<sequence>MRSFIALEMPNQVKDFAAGLIRELKPTGADVKWVEPVNLHLTLKFLGEVDPGATADIITAVERACAGRPPLELAAQGCGAFPGPRAPKVVWLGLAGDIEPLAGLARAIEAALMPLGFEPEQRAFKPHLTLGRVRRPRRGSKAPSTAPLSRALAGMATVAGPVFQAAGVALMKSTLTGSGPIYESLHHVTLA</sequence>
<dbReference type="SUPFAM" id="SSF55144">
    <property type="entry name" value="LigT-like"/>
    <property type="match status" value="1"/>
</dbReference>
<dbReference type="EC" id="3.1.4.58" evidence="2"/>
<feature type="active site" description="Proton acceptor" evidence="2">
    <location>
        <position position="127"/>
    </location>
</feature>
<dbReference type="HAMAP" id="MF_01940">
    <property type="entry name" value="RNA_CPDase"/>
    <property type="match status" value="1"/>
</dbReference>
<dbReference type="EMBL" id="AP028679">
    <property type="protein sequence ID" value="BEQ14028.1"/>
    <property type="molecule type" value="Genomic_DNA"/>
</dbReference>
<dbReference type="InterPro" id="IPR009097">
    <property type="entry name" value="Cyclic_Pdiesterase"/>
</dbReference>
<accession>A0AAU9EA83</accession>
<dbReference type="GO" id="GO:0008664">
    <property type="term" value="F:RNA 2',3'-cyclic 3'-phosphodiesterase activity"/>
    <property type="evidence" value="ECO:0007669"/>
    <property type="project" value="UniProtKB-EC"/>
</dbReference>
<evidence type="ECO:0000313" key="5">
    <source>
        <dbReference type="Proteomes" id="UP001366166"/>
    </source>
</evidence>
<dbReference type="GO" id="GO:0004113">
    <property type="term" value="F:2',3'-cyclic-nucleotide 3'-phosphodiesterase activity"/>
    <property type="evidence" value="ECO:0007669"/>
    <property type="project" value="InterPro"/>
</dbReference>